<protein>
    <submittedName>
        <fullName evidence="2">Uncharacterized protein</fullName>
    </submittedName>
</protein>
<evidence type="ECO:0000256" key="1">
    <source>
        <dbReference type="SAM" id="MobiDB-lite"/>
    </source>
</evidence>
<keyword evidence="3" id="KW-1185">Reference proteome</keyword>
<sequence length="727" mass="80643">MSRQPTRQLSLQQPISKRTHSQQQQRGTIRKQRSADDNRSQGSGSLLYHSIGDQALKSRRDRTNWNSLERPKVRIAWSSTIDDGNKVEVIASRIGTSSSKTVRGNLPSSGVSSSAIGTDKATILYSHQELAERLRVAWKQREANKSNIDIFLAHETTADDSRSESRLSNASCEQRKSDDNNSFNLPTSPQSPPSSSSSSVLSSENDTKNIGEKEVKVILDARTKRASFQSGTNVAFTGGIQKNTFVSLAIKDSILGDKIKERNTTLLSDSKAKRTNSAPPIQRRSTPTLTNIHGSLAKAKVNIIIDTPKIGRSRDVCNNNSISNTLRDVKNEKKDWMNVGKVGINGNHHGDDNSSVKSAPILSLNHGGGSTEKLKPITTKKRARSGKRRVEESGKKSESSKTNHDVVTMVSLVSDADSDSEIERNSPRDDKLVRQLRSNLPTTPIIKSCSPLLMNTGSFMVSTNTLDNSLMPRRVLKSVSFQQDSIDGEINLRPRSEDKKSILSNDAGRSIQQIIRGSSAHGDENKTSWYLGNARDVEVLSAATTTTMITTANSSSSSNYWKECGDDAASTLTDREKRCLVVPIGDPQDKKRKILLQRTKSVQPRILCDDNQSTMQIETKETSSDITERQLDNRSIHRRGSTAISLQTSISKLIQSDNFESSPVDMESIDVLDVHQPVEPYLSTTKEKECWHLYRRMCDKGVCVSFDTVLRGMLTPTEYRLRRREIT</sequence>
<gene>
    <name evidence="2" type="ORF">PV327_003676</name>
</gene>
<dbReference type="EMBL" id="JAQQBR010000002">
    <property type="protein sequence ID" value="KAK0181384.1"/>
    <property type="molecule type" value="Genomic_DNA"/>
</dbReference>
<dbReference type="Proteomes" id="UP001168972">
    <property type="component" value="Unassembled WGS sequence"/>
</dbReference>
<accession>A0AA39G633</accession>
<feature type="compositionally biased region" description="Low complexity" evidence="1">
    <location>
        <begin position="193"/>
        <end position="203"/>
    </location>
</feature>
<dbReference type="AlphaFoldDB" id="A0AA39G633"/>
<feature type="compositionally biased region" description="Basic residues" evidence="1">
    <location>
        <begin position="378"/>
        <end position="387"/>
    </location>
</feature>
<feature type="region of interest" description="Disordered" evidence="1">
    <location>
        <begin position="159"/>
        <end position="207"/>
    </location>
</feature>
<reference evidence="2" key="2">
    <citation type="submission" date="2023-03" db="EMBL/GenBank/DDBJ databases">
        <authorList>
            <person name="Inwood S.N."/>
            <person name="Skelly J.G."/>
            <person name="Guhlin J."/>
            <person name="Harrop T.W.R."/>
            <person name="Goldson S.G."/>
            <person name="Dearden P.K."/>
        </authorList>
    </citation>
    <scope>NUCLEOTIDE SEQUENCE</scope>
    <source>
        <strain evidence="2">Lincoln</strain>
        <tissue evidence="2">Whole body</tissue>
    </source>
</reference>
<evidence type="ECO:0000313" key="3">
    <source>
        <dbReference type="Proteomes" id="UP001168972"/>
    </source>
</evidence>
<feature type="region of interest" description="Disordered" evidence="1">
    <location>
        <begin position="1"/>
        <end position="51"/>
    </location>
</feature>
<feature type="region of interest" description="Disordered" evidence="1">
    <location>
        <begin position="344"/>
        <end position="406"/>
    </location>
</feature>
<organism evidence="2 3">
    <name type="scientific">Microctonus hyperodae</name>
    <name type="common">Parasitoid wasp</name>
    <dbReference type="NCBI Taxonomy" id="165561"/>
    <lineage>
        <taxon>Eukaryota</taxon>
        <taxon>Metazoa</taxon>
        <taxon>Ecdysozoa</taxon>
        <taxon>Arthropoda</taxon>
        <taxon>Hexapoda</taxon>
        <taxon>Insecta</taxon>
        <taxon>Pterygota</taxon>
        <taxon>Neoptera</taxon>
        <taxon>Endopterygota</taxon>
        <taxon>Hymenoptera</taxon>
        <taxon>Apocrita</taxon>
        <taxon>Ichneumonoidea</taxon>
        <taxon>Braconidae</taxon>
        <taxon>Euphorinae</taxon>
        <taxon>Microctonus</taxon>
    </lineage>
</organism>
<feature type="compositionally biased region" description="Polar residues" evidence="1">
    <location>
        <begin position="1"/>
        <end position="27"/>
    </location>
</feature>
<reference evidence="2" key="1">
    <citation type="journal article" date="2023" name="bioRxiv">
        <title>Scaffold-level genome assemblies of two parasitoid biocontrol wasps reveal the parthenogenesis mechanism and an associated novel virus.</title>
        <authorList>
            <person name="Inwood S."/>
            <person name="Skelly J."/>
            <person name="Guhlin J."/>
            <person name="Harrop T."/>
            <person name="Goldson S."/>
            <person name="Dearden P."/>
        </authorList>
    </citation>
    <scope>NUCLEOTIDE SEQUENCE</scope>
    <source>
        <strain evidence="2">Lincoln</strain>
        <tissue evidence="2">Whole body</tissue>
    </source>
</reference>
<feature type="compositionally biased region" description="Basic and acidic residues" evidence="1">
    <location>
        <begin position="388"/>
        <end position="404"/>
    </location>
</feature>
<evidence type="ECO:0000313" key="2">
    <source>
        <dbReference type="EMBL" id="KAK0181384.1"/>
    </source>
</evidence>
<proteinExistence type="predicted"/>
<comment type="caution">
    <text evidence="2">The sequence shown here is derived from an EMBL/GenBank/DDBJ whole genome shotgun (WGS) entry which is preliminary data.</text>
</comment>
<name>A0AA39G633_MICHY</name>